<dbReference type="EMBL" id="WGGD01000005">
    <property type="protein sequence ID" value="MUN29399.1"/>
    <property type="molecule type" value="Genomic_DNA"/>
</dbReference>
<evidence type="ECO:0000313" key="2">
    <source>
        <dbReference type="Proteomes" id="UP000470772"/>
    </source>
</evidence>
<dbReference type="InterPro" id="IPR009272">
    <property type="entry name" value="DUF929"/>
</dbReference>
<evidence type="ECO:0000313" key="1">
    <source>
        <dbReference type="EMBL" id="MUN29399.1"/>
    </source>
</evidence>
<gene>
    <name evidence="1" type="ORF">GC250_08110</name>
</gene>
<organism evidence="1 2">
    <name type="scientific">Sulfuracidifex metallicus DSM 6482 = JCM 9184</name>
    <dbReference type="NCBI Taxonomy" id="523847"/>
    <lineage>
        <taxon>Archaea</taxon>
        <taxon>Thermoproteota</taxon>
        <taxon>Thermoprotei</taxon>
        <taxon>Sulfolobales</taxon>
        <taxon>Sulfolobaceae</taxon>
        <taxon>Sulfuracidifex</taxon>
    </lineage>
</organism>
<comment type="caution">
    <text evidence="1">The sequence shown here is derived from an EMBL/GenBank/DDBJ whole genome shotgun (WGS) entry which is preliminary data.</text>
</comment>
<reference evidence="1 2" key="1">
    <citation type="submission" date="2019-10" db="EMBL/GenBank/DDBJ databases">
        <title>Sequencing and Assembly of Multiple Reported Metal-Biooxidizing Members of the Extremely Thermoacidophilic Archaeal Family Sulfolobaceae.</title>
        <authorList>
            <person name="Counts J.A."/>
            <person name="Kelly R.M."/>
        </authorList>
    </citation>
    <scope>NUCLEOTIDE SEQUENCE [LARGE SCALE GENOMIC DNA]</scope>
    <source>
        <strain evidence="1 2">DSM 6482</strain>
    </source>
</reference>
<accession>A0A6A9QML8</accession>
<protein>
    <submittedName>
        <fullName evidence="1">DUF929 domain-containing protein</fullName>
    </submittedName>
</protein>
<keyword evidence="2" id="KW-1185">Reference proteome</keyword>
<dbReference type="Proteomes" id="UP000470772">
    <property type="component" value="Unassembled WGS sequence"/>
</dbReference>
<sequence length="241" mass="26572">MKRLGYIAAIVLSLLFFAVLVLPTILPNEMFHFIKVSNTGYSKKVTVYLISWYGCPYGASLSWPLYDALSHFGNISAASHYSIYESDVGGYVPGLIFLNFRPNSSLSFHVIYLYNQYLNASPNGTYMANLVSGGLNELKVEAPKWIYTLVDKYDVNDRNIFTGLSLSSPAYLGNPPHIPTTLIITGPNGTWILIGYLNQLNPSSLSVQTKGPINEEQLLANPTVIKTSNTIITIIDASGYN</sequence>
<dbReference type="AlphaFoldDB" id="A0A6A9QML8"/>
<dbReference type="RefSeq" id="WP_156016980.1">
    <property type="nucleotide sequence ID" value="NZ_WGGD01000005.1"/>
</dbReference>
<proteinExistence type="predicted"/>
<name>A0A6A9QML8_SULME</name>
<dbReference type="Pfam" id="PF06053">
    <property type="entry name" value="DUF929"/>
    <property type="match status" value="1"/>
</dbReference>